<dbReference type="SUPFAM" id="SSF52540">
    <property type="entry name" value="P-loop containing nucleoside triphosphate hydrolases"/>
    <property type="match status" value="1"/>
</dbReference>
<feature type="region of interest" description="Disordered" evidence="1">
    <location>
        <begin position="18"/>
        <end position="45"/>
    </location>
</feature>
<evidence type="ECO:0008006" key="4">
    <source>
        <dbReference type="Google" id="ProtNLM"/>
    </source>
</evidence>
<dbReference type="Gene3D" id="3.40.50.300">
    <property type="entry name" value="P-loop containing nucleotide triphosphate hydrolases"/>
    <property type="match status" value="1"/>
</dbReference>
<proteinExistence type="predicted"/>
<dbReference type="EMBL" id="CP073767">
    <property type="protein sequence ID" value="UWZ53825.1"/>
    <property type="molecule type" value="Genomic_DNA"/>
</dbReference>
<dbReference type="Proteomes" id="UP001058003">
    <property type="component" value="Chromosome"/>
</dbReference>
<organism evidence="2 3">
    <name type="scientific">Dactylosporangium aurantiacum</name>
    <dbReference type="NCBI Taxonomy" id="35754"/>
    <lineage>
        <taxon>Bacteria</taxon>
        <taxon>Bacillati</taxon>
        <taxon>Actinomycetota</taxon>
        <taxon>Actinomycetes</taxon>
        <taxon>Micromonosporales</taxon>
        <taxon>Micromonosporaceae</taxon>
        <taxon>Dactylosporangium</taxon>
    </lineage>
</organism>
<dbReference type="KEGG" id="daur:Daura_46245"/>
<dbReference type="CDD" id="cd00267">
    <property type="entry name" value="ABC_ATPase"/>
    <property type="match status" value="1"/>
</dbReference>
<dbReference type="RefSeq" id="WP_162189915.1">
    <property type="nucleotide sequence ID" value="NZ_CP073767.1"/>
</dbReference>
<dbReference type="InterPro" id="IPR027417">
    <property type="entry name" value="P-loop_NTPase"/>
</dbReference>
<reference evidence="2" key="1">
    <citation type="submission" date="2021-04" db="EMBL/GenBank/DDBJ databases">
        <title>Dactylosporangium aurantiacum NRRL B-8018 full assembly.</title>
        <authorList>
            <person name="Hartkoorn R.C."/>
            <person name="Beaudoing E."/>
            <person name="Hot D."/>
        </authorList>
    </citation>
    <scope>NUCLEOTIDE SEQUENCE</scope>
    <source>
        <strain evidence="2">NRRL B-8018</strain>
    </source>
</reference>
<accession>A0A9Q9IGK0</accession>
<keyword evidence="3" id="KW-1185">Reference proteome</keyword>
<sequence length="497" mass="52815">MGSGIMQAPLIDLTVTTPGGPVSAIPVRGSRSHRQPEDRSAPGARSYAVIAGSPRSGKTALLNALIRRAEPAPDGDAWLVYRYGDKPETHAFVPGHREPRAVAGRYVPAQREPRPGPVRPARRIEITHAASLLRRVALVDTPGSGGLDAANAEIILDAAERGLGLLFVVDAAAPLARADLDLLAAAADRVERVAFVLTRIDQHDGWPEMLVANRALLASRGQMLSAAPWFPVSLEPGAVFGVAELRHELETWAESRPAPAGVAAATVSRAGDEWQELLEREIAARRVAAVQRVSIDLARIHVRCVQELGSGDGCPALPHVLDRELHALSVRTTRQLHADTHEVIAAVFTELLDTAPDAVVLARVAAAARRAVDSLREDDRDRDHALLLTATSAVATVAGATAVDNLSAVGGAEPADQVLPSLGIALNASCYALWQPKVAPGGPPKHADKKDCRRWLQHALREIEVEVGHELGERYAALRQALVIIGGDAVDHGVLLA</sequence>
<gene>
    <name evidence="2" type="ORF">Daura_46245</name>
</gene>
<name>A0A9Q9IGK0_9ACTN</name>
<evidence type="ECO:0000256" key="1">
    <source>
        <dbReference type="SAM" id="MobiDB-lite"/>
    </source>
</evidence>
<protein>
    <recommendedName>
        <fullName evidence="4">G domain-containing protein</fullName>
    </recommendedName>
</protein>
<evidence type="ECO:0000313" key="2">
    <source>
        <dbReference type="EMBL" id="UWZ53825.1"/>
    </source>
</evidence>
<dbReference type="AlphaFoldDB" id="A0A9Q9IGK0"/>
<evidence type="ECO:0000313" key="3">
    <source>
        <dbReference type="Proteomes" id="UP001058003"/>
    </source>
</evidence>